<feature type="domain" description="Fibrinogen C-terminal" evidence="2">
    <location>
        <begin position="16"/>
        <end position="253"/>
    </location>
</feature>
<proteinExistence type="predicted"/>
<dbReference type="SUPFAM" id="SSF56496">
    <property type="entry name" value="Fibrinogen C-terminal domain-like"/>
    <property type="match status" value="1"/>
</dbReference>
<dbReference type="PANTHER" id="PTHR19143:SF263">
    <property type="entry name" value="FIBRINOGEN-LIKE PROTEIN 1"/>
    <property type="match status" value="1"/>
</dbReference>
<dbReference type="PROSITE" id="PS51406">
    <property type="entry name" value="FIBRINOGEN_C_2"/>
    <property type="match status" value="1"/>
</dbReference>
<dbReference type="InterPro" id="IPR002181">
    <property type="entry name" value="Fibrinogen_a/b/g_C_dom"/>
</dbReference>
<dbReference type="Gene3D" id="4.10.530.10">
    <property type="entry name" value="Gamma-fibrinogen Carboxyl Terminal Fragment, domain 2"/>
    <property type="match status" value="1"/>
</dbReference>
<dbReference type="Proteomes" id="UP000314983">
    <property type="component" value="Chromosome 2"/>
</dbReference>
<accession>A0A4W4DVE6</accession>
<dbReference type="AlphaFoldDB" id="A0A4W4DVE6"/>
<dbReference type="Ensembl" id="ENSEEET00000002822.2">
    <property type="protein sequence ID" value="ENSEEEP00000002777.2"/>
    <property type="gene ID" value="ENSEEEG00000001592.2"/>
</dbReference>
<dbReference type="PROSITE" id="PS00514">
    <property type="entry name" value="FIBRINOGEN_C_1"/>
    <property type="match status" value="1"/>
</dbReference>
<dbReference type="InterPro" id="IPR036056">
    <property type="entry name" value="Fibrinogen-like_C"/>
</dbReference>
<gene>
    <name evidence="3" type="primary">MFAP4</name>
</gene>
<dbReference type="NCBIfam" id="NF040941">
    <property type="entry name" value="GGGWT_bact"/>
    <property type="match status" value="1"/>
</dbReference>
<dbReference type="Gene3D" id="3.90.215.10">
    <property type="entry name" value="Gamma Fibrinogen, chain A, domain 1"/>
    <property type="match status" value="1"/>
</dbReference>
<dbReference type="InterPro" id="IPR020837">
    <property type="entry name" value="Fibrinogen_CS"/>
</dbReference>
<reference evidence="3" key="4">
    <citation type="submission" date="2025-08" db="UniProtKB">
        <authorList>
            <consortium name="Ensembl"/>
        </authorList>
    </citation>
    <scope>IDENTIFICATION</scope>
</reference>
<evidence type="ECO:0000313" key="3">
    <source>
        <dbReference type="Ensembl" id="ENSEEEP00000002777.2"/>
    </source>
</evidence>
<dbReference type="GO" id="GO:0005615">
    <property type="term" value="C:extracellular space"/>
    <property type="evidence" value="ECO:0007669"/>
    <property type="project" value="TreeGrafter"/>
</dbReference>
<reference evidence="3" key="3">
    <citation type="submission" date="2020-05" db="EMBL/GenBank/DDBJ databases">
        <title>Electrophorus electricus (electric eel) genome, fEleEle1, primary haplotype.</title>
        <authorList>
            <person name="Myers G."/>
            <person name="Meyer A."/>
            <person name="Fedrigo O."/>
            <person name="Formenti G."/>
            <person name="Rhie A."/>
            <person name="Tracey A."/>
            <person name="Sims Y."/>
            <person name="Jarvis E.D."/>
        </authorList>
    </citation>
    <scope>NUCLEOTIDE SEQUENCE [LARGE SCALE GENOMIC DNA]</scope>
</reference>
<dbReference type="GO" id="GO:0050868">
    <property type="term" value="P:negative regulation of T cell activation"/>
    <property type="evidence" value="ECO:0007669"/>
    <property type="project" value="TreeGrafter"/>
</dbReference>
<reference evidence="4" key="1">
    <citation type="journal article" date="2014" name="Science">
        <title>Nonhuman genetics. Genomic basis for the convergent evolution of electric organs.</title>
        <authorList>
            <person name="Gallant J.R."/>
            <person name="Traeger L.L."/>
            <person name="Volkening J.D."/>
            <person name="Moffett H."/>
            <person name="Chen P.H."/>
            <person name="Novina C.D."/>
            <person name="Phillips G.N.Jr."/>
            <person name="Anand R."/>
            <person name="Wells G.B."/>
            <person name="Pinch M."/>
            <person name="Guth R."/>
            <person name="Unguez G.A."/>
            <person name="Albert J.S."/>
            <person name="Zakon H.H."/>
            <person name="Samanta M.P."/>
            <person name="Sussman M.R."/>
        </authorList>
    </citation>
    <scope>NUCLEOTIDE SEQUENCE [LARGE SCALE GENOMIC DNA]</scope>
</reference>
<keyword evidence="4" id="KW-1185">Reference proteome</keyword>
<dbReference type="GO" id="GO:0050776">
    <property type="term" value="P:regulation of immune response"/>
    <property type="evidence" value="ECO:0007669"/>
    <property type="project" value="TreeGrafter"/>
</dbReference>
<evidence type="ECO:0000259" key="2">
    <source>
        <dbReference type="PROSITE" id="PS51406"/>
    </source>
</evidence>
<dbReference type="Pfam" id="PF00147">
    <property type="entry name" value="Fibrinogen_C"/>
    <property type="match status" value="1"/>
</dbReference>
<evidence type="ECO:0000256" key="1">
    <source>
        <dbReference type="ARBA" id="ARBA00023157"/>
    </source>
</evidence>
<dbReference type="OMA" id="DWHPAGN"/>
<evidence type="ECO:0000313" key="4">
    <source>
        <dbReference type="Proteomes" id="UP000314983"/>
    </source>
</evidence>
<dbReference type="STRING" id="8005.ENSEEEP00000002777"/>
<reference evidence="3" key="5">
    <citation type="submission" date="2025-09" db="UniProtKB">
        <authorList>
            <consortium name="Ensembl"/>
        </authorList>
    </citation>
    <scope>IDENTIFICATION</scope>
</reference>
<dbReference type="InterPro" id="IPR050373">
    <property type="entry name" value="Fibrinogen_C-term_domain"/>
</dbReference>
<dbReference type="SMART" id="SM00186">
    <property type="entry name" value="FBG"/>
    <property type="match status" value="1"/>
</dbReference>
<keyword evidence="1" id="KW-1015">Disulfide bond</keyword>
<reference evidence="4" key="2">
    <citation type="journal article" date="2017" name="Sci. Adv.">
        <title>A tail of two voltages: Proteomic comparison of the three electric organs of the electric eel.</title>
        <authorList>
            <person name="Traeger L.L."/>
            <person name="Sabat G."/>
            <person name="Barrett-Wilt G.A."/>
            <person name="Wells G.B."/>
            <person name="Sussman M.R."/>
        </authorList>
    </citation>
    <scope>NUCLEOTIDE SEQUENCE [LARGE SCALE GENOMIC DNA]</scope>
</reference>
<sequence>MLGSVDIKGELLYSQSFFFGFWTDCTNIKTRSPNATSGVYTIWPTGVKGSFEVYCKMLKDGGWTVIQRRTGGQLSFRQNWKAYKQGFGKCQKDHWLGLDKVWALTKGKNRNSVLRVDLWDFEGGSAFAEYQNFSVGNERMGYKLQVGIYSGNAGDAIRGAYAGIEQDGYGFSTLDHDNDGCSPCIFGDIAINDCSRMEGSGGWWFSRCGSANLNGNWYPAGNNRGWASGLRWDTWKGPEPYSAKATCMMAKFV</sequence>
<protein>
    <recommendedName>
        <fullName evidence="2">Fibrinogen C-terminal domain-containing protein</fullName>
    </recommendedName>
</protein>
<dbReference type="CDD" id="cd00087">
    <property type="entry name" value="FReD"/>
    <property type="match status" value="1"/>
</dbReference>
<dbReference type="GeneTree" id="ENSGT00940000164836"/>
<name>A0A4W4DVE6_ELEEL</name>
<organism evidence="3 4">
    <name type="scientific">Electrophorus electricus</name>
    <name type="common">Electric eel</name>
    <name type="synonym">Gymnotus electricus</name>
    <dbReference type="NCBI Taxonomy" id="8005"/>
    <lineage>
        <taxon>Eukaryota</taxon>
        <taxon>Metazoa</taxon>
        <taxon>Chordata</taxon>
        <taxon>Craniata</taxon>
        <taxon>Vertebrata</taxon>
        <taxon>Euteleostomi</taxon>
        <taxon>Actinopterygii</taxon>
        <taxon>Neopterygii</taxon>
        <taxon>Teleostei</taxon>
        <taxon>Ostariophysi</taxon>
        <taxon>Gymnotiformes</taxon>
        <taxon>Gymnotoidei</taxon>
        <taxon>Gymnotidae</taxon>
        <taxon>Electrophorus</taxon>
    </lineage>
</organism>
<dbReference type="InterPro" id="IPR014716">
    <property type="entry name" value="Fibrinogen_a/b/g_C_1"/>
</dbReference>
<dbReference type="PANTHER" id="PTHR19143">
    <property type="entry name" value="FIBRINOGEN/TENASCIN/ANGIOPOEITIN"/>
    <property type="match status" value="1"/>
</dbReference>